<evidence type="ECO:0000313" key="1">
    <source>
        <dbReference type="EMBL" id="MBX70613.1"/>
    </source>
</evidence>
<sequence>MLKHKYLLANTDGTFLLHSKTI</sequence>
<protein>
    <submittedName>
        <fullName evidence="1">Uncharacterized protein</fullName>
    </submittedName>
</protein>
<dbReference type="EMBL" id="GGEC01090129">
    <property type="protein sequence ID" value="MBX70613.1"/>
    <property type="molecule type" value="Transcribed_RNA"/>
</dbReference>
<organism evidence="1">
    <name type="scientific">Rhizophora mucronata</name>
    <name type="common">Asiatic mangrove</name>
    <dbReference type="NCBI Taxonomy" id="61149"/>
    <lineage>
        <taxon>Eukaryota</taxon>
        <taxon>Viridiplantae</taxon>
        <taxon>Streptophyta</taxon>
        <taxon>Embryophyta</taxon>
        <taxon>Tracheophyta</taxon>
        <taxon>Spermatophyta</taxon>
        <taxon>Magnoliopsida</taxon>
        <taxon>eudicotyledons</taxon>
        <taxon>Gunneridae</taxon>
        <taxon>Pentapetalae</taxon>
        <taxon>rosids</taxon>
        <taxon>fabids</taxon>
        <taxon>Malpighiales</taxon>
        <taxon>Rhizophoraceae</taxon>
        <taxon>Rhizophora</taxon>
    </lineage>
</organism>
<dbReference type="AlphaFoldDB" id="A0A2P2QUD6"/>
<accession>A0A2P2QUD6</accession>
<name>A0A2P2QUD6_RHIMU</name>
<proteinExistence type="predicted"/>
<reference evidence="1" key="1">
    <citation type="submission" date="2018-02" db="EMBL/GenBank/DDBJ databases">
        <title>Rhizophora mucronata_Transcriptome.</title>
        <authorList>
            <person name="Meera S.P."/>
            <person name="Sreeshan A."/>
            <person name="Augustine A."/>
        </authorList>
    </citation>
    <scope>NUCLEOTIDE SEQUENCE</scope>
    <source>
        <tissue evidence="1">Leaf</tissue>
    </source>
</reference>